<evidence type="ECO:0000256" key="1">
    <source>
        <dbReference type="ARBA" id="ARBA00022737"/>
    </source>
</evidence>
<keyword evidence="5" id="KW-0732">Signal</keyword>
<feature type="signal peptide" evidence="5">
    <location>
        <begin position="1"/>
        <end position="33"/>
    </location>
</feature>
<keyword evidence="1" id="KW-0677">Repeat</keyword>
<organism evidence="8 9">
    <name type="scientific">Sphaerisporangium corydalis</name>
    <dbReference type="NCBI Taxonomy" id="1441875"/>
    <lineage>
        <taxon>Bacteria</taxon>
        <taxon>Bacillati</taxon>
        <taxon>Actinomycetota</taxon>
        <taxon>Actinomycetes</taxon>
        <taxon>Streptosporangiales</taxon>
        <taxon>Streptosporangiaceae</taxon>
        <taxon>Sphaerisporangium</taxon>
    </lineage>
</organism>
<feature type="chain" id="PRO_5045062619" evidence="5">
    <location>
        <begin position="34"/>
        <end position="494"/>
    </location>
</feature>
<evidence type="ECO:0000256" key="4">
    <source>
        <dbReference type="SAM" id="MobiDB-lite"/>
    </source>
</evidence>
<dbReference type="RefSeq" id="WP_262842626.1">
    <property type="nucleotide sequence ID" value="NZ_JANZYP010000012.1"/>
</dbReference>
<evidence type="ECO:0000313" key="8">
    <source>
        <dbReference type="EMBL" id="MFC4585323.1"/>
    </source>
</evidence>
<dbReference type="PROSITE" id="PS51175">
    <property type="entry name" value="CBM6"/>
    <property type="match status" value="1"/>
</dbReference>
<keyword evidence="2" id="KW-0326">Glycosidase</keyword>
<dbReference type="CDD" id="cd00063">
    <property type="entry name" value="FN3"/>
    <property type="match status" value="2"/>
</dbReference>
<evidence type="ECO:0000313" key="9">
    <source>
        <dbReference type="Proteomes" id="UP001595891"/>
    </source>
</evidence>
<dbReference type="Gene3D" id="2.60.40.10">
    <property type="entry name" value="Immunoglobulins"/>
    <property type="match status" value="3"/>
</dbReference>
<keyword evidence="9" id="KW-1185">Reference proteome</keyword>
<dbReference type="PANTHER" id="PTHR13817:SF166">
    <property type="entry name" value="NEURONAL IGCAM-RELATED"/>
    <property type="match status" value="1"/>
</dbReference>
<proteinExistence type="predicted"/>
<feature type="domain" description="Fibronectin type-III" evidence="6">
    <location>
        <begin position="39"/>
        <end position="129"/>
    </location>
</feature>
<dbReference type="Proteomes" id="UP001595891">
    <property type="component" value="Unassembled WGS sequence"/>
</dbReference>
<dbReference type="SUPFAM" id="SSF49785">
    <property type="entry name" value="Galactose-binding domain-like"/>
    <property type="match status" value="1"/>
</dbReference>
<evidence type="ECO:0000256" key="5">
    <source>
        <dbReference type="SAM" id="SignalP"/>
    </source>
</evidence>
<evidence type="ECO:0000259" key="6">
    <source>
        <dbReference type="PROSITE" id="PS50853"/>
    </source>
</evidence>
<feature type="region of interest" description="Disordered" evidence="4">
    <location>
        <begin position="114"/>
        <end position="135"/>
    </location>
</feature>
<evidence type="ECO:0000259" key="7">
    <source>
        <dbReference type="PROSITE" id="PS51175"/>
    </source>
</evidence>
<dbReference type="InterPro" id="IPR003961">
    <property type="entry name" value="FN3_dom"/>
</dbReference>
<dbReference type="InterPro" id="IPR050964">
    <property type="entry name" value="Striated_Muscle_Regulatory"/>
</dbReference>
<dbReference type="SUPFAM" id="SSF49265">
    <property type="entry name" value="Fibronectin type III"/>
    <property type="match status" value="2"/>
</dbReference>
<keyword evidence="3" id="KW-0119">Carbohydrate metabolism</keyword>
<accession>A0ABV9E7R5</accession>
<dbReference type="InterPro" id="IPR005084">
    <property type="entry name" value="CBM6"/>
</dbReference>
<dbReference type="EMBL" id="JBHSFN010000002">
    <property type="protein sequence ID" value="MFC4585323.1"/>
    <property type="molecule type" value="Genomic_DNA"/>
</dbReference>
<evidence type="ECO:0000256" key="3">
    <source>
        <dbReference type="ARBA" id="ARBA00023326"/>
    </source>
</evidence>
<evidence type="ECO:0000256" key="2">
    <source>
        <dbReference type="ARBA" id="ARBA00023295"/>
    </source>
</evidence>
<dbReference type="InterPro" id="IPR013783">
    <property type="entry name" value="Ig-like_fold"/>
</dbReference>
<reference evidence="9" key="1">
    <citation type="journal article" date="2019" name="Int. J. Syst. Evol. Microbiol.">
        <title>The Global Catalogue of Microorganisms (GCM) 10K type strain sequencing project: providing services to taxonomists for standard genome sequencing and annotation.</title>
        <authorList>
            <consortium name="The Broad Institute Genomics Platform"/>
            <consortium name="The Broad Institute Genome Sequencing Center for Infectious Disease"/>
            <person name="Wu L."/>
            <person name="Ma J."/>
        </authorList>
    </citation>
    <scope>NUCLEOTIDE SEQUENCE [LARGE SCALE GENOMIC DNA]</scope>
    <source>
        <strain evidence="9">CCUG 49560</strain>
    </source>
</reference>
<feature type="domain" description="Fibronectin type-III" evidence="6">
    <location>
        <begin position="293"/>
        <end position="390"/>
    </location>
</feature>
<protein>
    <submittedName>
        <fullName evidence="8">Fibronectin type III domain-containing protein</fullName>
    </submittedName>
</protein>
<dbReference type="SMART" id="SM00060">
    <property type="entry name" value="FN3"/>
    <property type="match status" value="3"/>
</dbReference>
<sequence>MHKALAARALIALLTFIAGGVGIAAATPFAATAAAVPATPDEIELTAHSDSSIEVEWEASPGATSYRIYRGTASGAEGNTPIATVNAPATSYDDIGLSATPTYFYQVSAVNSSGESARTPEDASKTPPPIGTGGNVAGVPAGNGWVYYCKDALLGGFDWFQTLNGWFPDVLGSSGSDSPGDRVVDMAYAEDGSMTFNNVVVPTSGLYTVDWRYAFQGGLFPGVNNRQMGLKVNGTVITRTQSFPITGSFDVYQHSALQVQLRAGVNSISQIAVSDHGLSRVDQMTVTPATASVPSGPTGLTATPAAASVKLTWTASASGAPTSYRIYRGTKSDGEVNTPVGTTNGTTTTFTDTGLRNGTTYYYFVSAANAVGGSPNSAEVTAVPGGTTPTVTPTPTPTVTVTPPTGAPGVPFGVVISPRAGDILLQWGYQANATWNVYRSTTPGGEGATPYVHVTSPTYVDRAVTAGQRYYYQFSAVNAAGESARTAESSALAQ</sequence>
<dbReference type="InterPro" id="IPR036116">
    <property type="entry name" value="FN3_sf"/>
</dbReference>
<dbReference type="InterPro" id="IPR008979">
    <property type="entry name" value="Galactose-bd-like_sf"/>
</dbReference>
<dbReference type="PROSITE" id="PS50853">
    <property type="entry name" value="FN3"/>
    <property type="match status" value="2"/>
</dbReference>
<feature type="domain" description="CBM6" evidence="7">
    <location>
        <begin position="161"/>
        <end position="287"/>
    </location>
</feature>
<keyword evidence="2" id="KW-0378">Hydrolase</keyword>
<dbReference type="Pfam" id="PF00041">
    <property type="entry name" value="fn3"/>
    <property type="match status" value="1"/>
</dbReference>
<comment type="caution">
    <text evidence="8">The sequence shown here is derived from an EMBL/GenBank/DDBJ whole genome shotgun (WGS) entry which is preliminary data.</text>
</comment>
<dbReference type="PANTHER" id="PTHR13817">
    <property type="entry name" value="TITIN"/>
    <property type="match status" value="1"/>
</dbReference>
<gene>
    <name evidence="8" type="ORF">ACFO8L_04545</name>
</gene>
<name>A0ABV9E7R5_9ACTN</name>
<dbReference type="Gene3D" id="2.60.120.260">
    <property type="entry name" value="Galactose-binding domain-like"/>
    <property type="match status" value="1"/>
</dbReference>
<keyword evidence="3" id="KW-0624">Polysaccharide degradation</keyword>